<sequence length="126" mass="14366">MVQFFGNLPDNEHVPYQFIAAEPHVRDIFRYMRNEDYAVGGAVAAGFPAAHYIWERAVPSFHPRVMARVMAVQIPFFATCGVIFAAQRSLFRFWGWTENAAEAARWKEEAATRPSAAGKGWQDNDW</sequence>
<feature type="region of interest" description="Disordered" evidence="1">
    <location>
        <begin position="107"/>
        <end position="126"/>
    </location>
</feature>
<dbReference type="PANTHER" id="PTHR34062">
    <property type="entry name" value="OXIDOREDUCTASE 21 KDA SUBUNIT, PUTATIVE (AFU_ORTHOLOGUE AFUA_4G04750)-RELATED"/>
    <property type="match status" value="1"/>
</dbReference>
<comment type="caution">
    <text evidence="4">The sequence shown here is derived from an EMBL/GenBank/DDBJ whole genome shotgun (WGS) entry which is preliminary data.</text>
</comment>
<dbReference type="Proteomes" id="UP001212152">
    <property type="component" value="Unassembled WGS sequence"/>
</dbReference>
<name>A0AAD5XTM5_9FUNG</name>
<organism evidence="4 5">
    <name type="scientific">Geranomyces variabilis</name>
    <dbReference type="NCBI Taxonomy" id="109894"/>
    <lineage>
        <taxon>Eukaryota</taxon>
        <taxon>Fungi</taxon>
        <taxon>Fungi incertae sedis</taxon>
        <taxon>Chytridiomycota</taxon>
        <taxon>Chytridiomycota incertae sedis</taxon>
        <taxon>Chytridiomycetes</taxon>
        <taxon>Spizellomycetales</taxon>
        <taxon>Powellomycetaceae</taxon>
        <taxon>Geranomyces</taxon>
    </lineage>
</organism>
<gene>
    <name evidence="4" type="ORF">HDU87_004036</name>
</gene>
<feature type="domain" description="NADH-ubiquinone oxidoreductase 21kDa subunit N-terminal" evidence="3">
    <location>
        <begin position="15"/>
        <end position="98"/>
    </location>
</feature>
<evidence type="ECO:0000256" key="1">
    <source>
        <dbReference type="SAM" id="MobiDB-lite"/>
    </source>
</evidence>
<keyword evidence="2" id="KW-0812">Transmembrane</keyword>
<evidence type="ECO:0000313" key="5">
    <source>
        <dbReference type="Proteomes" id="UP001212152"/>
    </source>
</evidence>
<feature type="transmembrane region" description="Helical" evidence="2">
    <location>
        <begin position="37"/>
        <end position="54"/>
    </location>
</feature>
<feature type="transmembrane region" description="Helical" evidence="2">
    <location>
        <begin position="66"/>
        <end position="86"/>
    </location>
</feature>
<dbReference type="PANTHER" id="PTHR34062:SF1">
    <property type="entry name" value="NADH-UBIQUINONE OXIDOREDUCTASE 21KDA SUBUNIT N-TERMINAL DOMAIN-CONTAINING PROTEIN"/>
    <property type="match status" value="1"/>
</dbReference>
<dbReference type="Pfam" id="PF10785">
    <property type="entry name" value="NADH-u_ox-rdase"/>
    <property type="match status" value="1"/>
</dbReference>
<proteinExistence type="predicted"/>
<evidence type="ECO:0000313" key="4">
    <source>
        <dbReference type="EMBL" id="KAJ3184633.1"/>
    </source>
</evidence>
<keyword evidence="2" id="KW-1133">Transmembrane helix</keyword>
<evidence type="ECO:0000259" key="3">
    <source>
        <dbReference type="Pfam" id="PF10785"/>
    </source>
</evidence>
<keyword evidence="5" id="KW-1185">Reference proteome</keyword>
<dbReference type="EMBL" id="JADGJQ010000003">
    <property type="protein sequence ID" value="KAJ3184633.1"/>
    <property type="molecule type" value="Genomic_DNA"/>
</dbReference>
<accession>A0AAD5XTM5</accession>
<protein>
    <recommendedName>
        <fullName evidence="3">NADH-ubiquinone oxidoreductase 21kDa subunit N-terminal domain-containing protein</fullName>
    </recommendedName>
</protein>
<reference evidence="4" key="1">
    <citation type="submission" date="2020-05" db="EMBL/GenBank/DDBJ databases">
        <title>Phylogenomic resolution of chytrid fungi.</title>
        <authorList>
            <person name="Stajich J.E."/>
            <person name="Amses K."/>
            <person name="Simmons R."/>
            <person name="Seto K."/>
            <person name="Myers J."/>
            <person name="Bonds A."/>
            <person name="Quandt C.A."/>
            <person name="Barry K."/>
            <person name="Liu P."/>
            <person name="Grigoriev I."/>
            <person name="Longcore J.E."/>
            <person name="James T.Y."/>
        </authorList>
    </citation>
    <scope>NUCLEOTIDE SEQUENCE</scope>
    <source>
        <strain evidence="4">JEL0379</strain>
    </source>
</reference>
<evidence type="ECO:0000256" key="2">
    <source>
        <dbReference type="SAM" id="Phobius"/>
    </source>
</evidence>
<keyword evidence="2" id="KW-0472">Membrane</keyword>
<dbReference type="InterPro" id="IPR019721">
    <property type="entry name" value="NADH-UbQ_OxRdtase_su21_N"/>
</dbReference>
<dbReference type="InterPro" id="IPR053229">
    <property type="entry name" value="NADH-Q_oxidrdct_subunit"/>
</dbReference>
<dbReference type="AlphaFoldDB" id="A0AAD5XTM5"/>